<evidence type="ECO:0000256" key="7">
    <source>
        <dbReference type="ARBA" id="ARBA00040954"/>
    </source>
</evidence>
<feature type="repeat" description="WD" evidence="8">
    <location>
        <begin position="150"/>
        <end position="192"/>
    </location>
</feature>
<dbReference type="InterPro" id="IPR001680">
    <property type="entry name" value="WD40_rpt"/>
</dbReference>
<evidence type="ECO:0000256" key="4">
    <source>
        <dbReference type="ARBA" id="ARBA00022574"/>
    </source>
</evidence>
<dbReference type="eggNOG" id="KOG0300">
    <property type="taxonomic scope" value="Eukaryota"/>
</dbReference>
<dbReference type="PROSITE" id="PS50082">
    <property type="entry name" value="WD_REPEATS_2"/>
    <property type="match status" value="5"/>
</dbReference>
<dbReference type="CDD" id="cd00200">
    <property type="entry name" value="WD40"/>
    <property type="match status" value="1"/>
</dbReference>
<dbReference type="SMART" id="SM00320">
    <property type="entry name" value="WD40"/>
    <property type="match status" value="6"/>
</dbReference>
<feature type="repeat" description="WD" evidence="8">
    <location>
        <begin position="312"/>
        <end position="353"/>
    </location>
</feature>
<dbReference type="PhylomeDB" id="T1J3Q0"/>
<evidence type="ECO:0000256" key="3">
    <source>
        <dbReference type="ARBA" id="ARBA00022490"/>
    </source>
</evidence>
<feature type="repeat" description="WD" evidence="8">
    <location>
        <begin position="355"/>
        <end position="395"/>
    </location>
</feature>
<dbReference type="GO" id="GO:0005634">
    <property type="term" value="C:nucleus"/>
    <property type="evidence" value="ECO:0007669"/>
    <property type="project" value="UniProtKB-SubCell"/>
</dbReference>
<evidence type="ECO:0000313" key="10">
    <source>
        <dbReference type="EnsemblMetazoa" id="SMAR008220-PA"/>
    </source>
</evidence>
<dbReference type="Pfam" id="PF00400">
    <property type="entry name" value="WD40"/>
    <property type="match status" value="5"/>
</dbReference>
<dbReference type="PROSITE" id="PS00678">
    <property type="entry name" value="WD_REPEATS_1"/>
    <property type="match status" value="1"/>
</dbReference>
<dbReference type="AlphaFoldDB" id="T1J3Q0"/>
<dbReference type="Proteomes" id="UP000014500">
    <property type="component" value="Unassembled WGS sequence"/>
</dbReference>
<dbReference type="PANTHER" id="PTHR19855">
    <property type="entry name" value="WD40 REPEAT PROTEIN 12, 37"/>
    <property type="match status" value="1"/>
</dbReference>
<keyword evidence="5" id="KW-0677">Repeat</keyword>
<sequence>MPQDTPFSNKPIKSKRISIPRVRSSTDSDLQQPFHFVRDIESDSVLPTRFKNRLHELFNQIEKEFETLYTENMSLHEKVDSLNERLEKEISSSNLDNRSTDLDVESGKSIKKSSQTTHLIKTTHKLKAQTSKIVSSFKAPTLGSHLIREYTGHRDGVWEISVPRAGQNMIGTASADHTARIWSIDTGKCLLEYVGHHGSVNSIRFHPTQDLVITASGDQSAHIWCFISALDSGKSHSSEDEVELSEKEETHDDEVVSGERIKIHSPLYELIGHTGVVIAADWVAGGDHVITASWDRCASLYDARTGQVVHSVVGHEQGLTNVVAHPSQRLVVTSSKDSTFRIWDLREASQAALVCHGHADAVTTATFTANDKVVSGSDDRCVKIWDTKNLRSPLATIRSDASANRLSVSNQQVLAVPMDNRHVRLYDINGNRLARLPRGSRQGHRRMVCAAAWLDESPAYVRTNLFTCGFDRLVLGWQIHALNKEGKESVSPMQQ</sequence>
<proteinExistence type="predicted"/>
<dbReference type="InterPro" id="IPR015943">
    <property type="entry name" value="WD40/YVTN_repeat-like_dom_sf"/>
</dbReference>
<protein>
    <recommendedName>
        <fullName evidence="7">WD repeat-containing protein 37</fullName>
    </recommendedName>
</protein>
<accession>T1J3Q0</accession>
<name>T1J3Q0_STRMM</name>
<evidence type="ECO:0000256" key="6">
    <source>
        <dbReference type="ARBA" id="ARBA00023242"/>
    </source>
</evidence>
<dbReference type="PANTHER" id="PTHR19855:SF12">
    <property type="entry name" value="WD REPEAT-CONTAINING PROTEIN 37"/>
    <property type="match status" value="1"/>
</dbReference>
<keyword evidence="11" id="KW-1185">Reference proteome</keyword>
<evidence type="ECO:0000256" key="1">
    <source>
        <dbReference type="ARBA" id="ARBA00004123"/>
    </source>
</evidence>
<dbReference type="PROSITE" id="PS50294">
    <property type="entry name" value="WD_REPEATS_REGION"/>
    <property type="match status" value="3"/>
</dbReference>
<dbReference type="SUPFAM" id="SSF50978">
    <property type="entry name" value="WD40 repeat-like"/>
    <property type="match status" value="1"/>
</dbReference>
<dbReference type="InterPro" id="IPR020472">
    <property type="entry name" value="WD40_PAC1"/>
</dbReference>
<dbReference type="PRINTS" id="PR00320">
    <property type="entry name" value="GPROTEINBRPT"/>
</dbReference>
<dbReference type="EnsemblMetazoa" id="SMAR008220-RA">
    <property type="protein sequence ID" value="SMAR008220-PA"/>
    <property type="gene ID" value="SMAR008220"/>
</dbReference>
<evidence type="ECO:0000256" key="8">
    <source>
        <dbReference type="PROSITE-ProRule" id="PRU00221"/>
    </source>
</evidence>
<dbReference type="HOGENOM" id="CLU_036428_0_0_1"/>
<evidence type="ECO:0000313" key="11">
    <source>
        <dbReference type="Proteomes" id="UP000014500"/>
    </source>
</evidence>
<evidence type="ECO:0000256" key="5">
    <source>
        <dbReference type="ARBA" id="ARBA00022737"/>
    </source>
</evidence>
<dbReference type="InterPro" id="IPR019775">
    <property type="entry name" value="WD40_repeat_CS"/>
</dbReference>
<evidence type="ECO:0000256" key="2">
    <source>
        <dbReference type="ARBA" id="ARBA00004496"/>
    </source>
</evidence>
<dbReference type="EMBL" id="JH431830">
    <property type="status" value="NOT_ANNOTATED_CDS"/>
    <property type="molecule type" value="Genomic_DNA"/>
</dbReference>
<feature type="repeat" description="WD" evidence="8">
    <location>
        <begin position="270"/>
        <end position="311"/>
    </location>
</feature>
<dbReference type="STRING" id="126957.T1J3Q0"/>
<feature type="region of interest" description="Disordered" evidence="9">
    <location>
        <begin position="1"/>
        <end position="28"/>
    </location>
</feature>
<reference evidence="10" key="2">
    <citation type="submission" date="2015-02" db="UniProtKB">
        <authorList>
            <consortium name="EnsemblMetazoa"/>
        </authorList>
    </citation>
    <scope>IDENTIFICATION</scope>
</reference>
<keyword evidence="3" id="KW-0963">Cytoplasm</keyword>
<feature type="repeat" description="WD" evidence="8">
    <location>
        <begin position="193"/>
        <end position="224"/>
    </location>
</feature>
<evidence type="ECO:0000256" key="9">
    <source>
        <dbReference type="SAM" id="MobiDB-lite"/>
    </source>
</evidence>
<dbReference type="InterPro" id="IPR036322">
    <property type="entry name" value="WD40_repeat_dom_sf"/>
</dbReference>
<dbReference type="GO" id="GO:0005737">
    <property type="term" value="C:cytoplasm"/>
    <property type="evidence" value="ECO:0007669"/>
    <property type="project" value="UniProtKB-SubCell"/>
</dbReference>
<reference evidence="11" key="1">
    <citation type="submission" date="2011-05" db="EMBL/GenBank/DDBJ databases">
        <authorList>
            <person name="Richards S.R."/>
            <person name="Qu J."/>
            <person name="Jiang H."/>
            <person name="Jhangiani S.N."/>
            <person name="Agravi P."/>
            <person name="Goodspeed R."/>
            <person name="Gross S."/>
            <person name="Mandapat C."/>
            <person name="Jackson L."/>
            <person name="Mathew T."/>
            <person name="Pu L."/>
            <person name="Thornton R."/>
            <person name="Saada N."/>
            <person name="Wilczek-Boney K.B."/>
            <person name="Lee S."/>
            <person name="Kovar C."/>
            <person name="Wu Y."/>
            <person name="Scherer S.E."/>
            <person name="Worley K.C."/>
            <person name="Muzny D.M."/>
            <person name="Gibbs R."/>
        </authorList>
    </citation>
    <scope>NUCLEOTIDE SEQUENCE</scope>
    <source>
        <strain evidence="11">Brora</strain>
    </source>
</reference>
<dbReference type="OMA" id="TACIWGV"/>
<dbReference type="Gene3D" id="2.130.10.10">
    <property type="entry name" value="YVTN repeat-like/Quinoprotein amine dehydrogenase"/>
    <property type="match status" value="3"/>
</dbReference>
<keyword evidence="4 8" id="KW-0853">WD repeat</keyword>
<organism evidence="10 11">
    <name type="scientific">Strigamia maritima</name>
    <name type="common">European centipede</name>
    <name type="synonym">Geophilus maritimus</name>
    <dbReference type="NCBI Taxonomy" id="126957"/>
    <lineage>
        <taxon>Eukaryota</taxon>
        <taxon>Metazoa</taxon>
        <taxon>Ecdysozoa</taxon>
        <taxon>Arthropoda</taxon>
        <taxon>Myriapoda</taxon>
        <taxon>Chilopoda</taxon>
        <taxon>Pleurostigmophora</taxon>
        <taxon>Geophilomorpha</taxon>
        <taxon>Linotaeniidae</taxon>
        <taxon>Strigamia</taxon>
    </lineage>
</organism>
<keyword evidence="6" id="KW-0539">Nucleus</keyword>
<comment type="subcellular location">
    <subcellularLocation>
        <location evidence="2">Cytoplasm</location>
    </subcellularLocation>
    <subcellularLocation>
        <location evidence="1">Nucleus</location>
    </subcellularLocation>
</comment>